<dbReference type="SMR" id="A0A1D6KFG4"/>
<dbReference type="PANTHER" id="PTHR46224">
    <property type="entry name" value="ANKYRIN REPEAT FAMILY PROTEIN"/>
    <property type="match status" value="1"/>
</dbReference>
<dbReference type="AlphaFoldDB" id="A0A1D6KFG4"/>
<dbReference type="InterPro" id="IPR051616">
    <property type="entry name" value="Cul2-RING_E3_ligase_SR"/>
</dbReference>
<gene>
    <name evidence="1" type="ORF">ZEAMMB73_Zm00001d030982</name>
</gene>
<proteinExistence type="predicted"/>
<dbReference type="Gene3D" id="1.25.40.10">
    <property type="entry name" value="Tetratricopeptide repeat domain"/>
    <property type="match status" value="1"/>
</dbReference>
<dbReference type="PRINTS" id="PR01415">
    <property type="entry name" value="ANKYRIN"/>
</dbReference>
<dbReference type="InterPro" id="IPR019734">
    <property type="entry name" value="TPR_rpt"/>
</dbReference>
<dbReference type="InterPro" id="IPR002110">
    <property type="entry name" value="Ankyrin_rpt"/>
</dbReference>
<dbReference type="SUPFAM" id="SSF48403">
    <property type="entry name" value="Ankyrin repeat"/>
    <property type="match status" value="1"/>
</dbReference>
<protein>
    <submittedName>
        <fullName evidence="1">Ankyrin repeat family protein</fullName>
    </submittedName>
</protein>
<dbReference type="STRING" id="4577.A0A1D6KFG4"/>
<dbReference type="FunCoup" id="A0A1D6KFG4">
    <property type="interactions" value="11"/>
</dbReference>
<reference evidence="1" key="1">
    <citation type="submission" date="2015-12" db="EMBL/GenBank/DDBJ databases">
        <title>Update maize B73 reference genome by single molecule sequencing technologies.</title>
        <authorList>
            <consortium name="Maize Genome Sequencing Project"/>
            <person name="Ware D."/>
        </authorList>
    </citation>
    <scope>NUCLEOTIDE SEQUENCE [LARGE SCALE GENOMIC DNA]</scope>
    <source>
        <tissue evidence="1">Seedling</tissue>
    </source>
</reference>
<dbReference type="Pfam" id="PF00515">
    <property type="entry name" value="TPR_1"/>
    <property type="match status" value="1"/>
</dbReference>
<dbReference type="PANTHER" id="PTHR46224:SF65">
    <property type="entry name" value="ANKYRIN REPEAT FAMILY PROTEIN"/>
    <property type="match status" value="1"/>
</dbReference>
<dbReference type="EMBL" id="CM007647">
    <property type="protein sequence ID" value="ONM01854.1"/>
    <property type="molecule type" value="Genomic_DNA"/>
</dbReference>
<name>A0A1D6KFG4_MAIZE</name>
<dbReference type="SMART" id="SM00028">
    <property type="entry name" value="TPR"/>
    <property type="match status" value="2"/>
</dbReference>
<accession>A0A1D6KFG4</accession>
<dbReference type="IntAct" id="A0A1D6KFG4">
    <property type="interactions" value="3"/>
</dbReference>
<dbReference type="PROSITE" id="PS50297">
    <property type="entry name" value="ANK_REP_REGION"/>
    <property type="match status" value="4"/>
</dbReference>
<sequence length="455" mass="48783">MPALSDVALQAAIAGNLRLLKLVASKMNLREAKDAAGRNALHLAAEMGRLEVCRFLVEESGFEVNFACAEGAAAAIAGILRLGGGRTVPSTIRQRSVTEILPLYYCVIGGSPVHCAAAGGSESVLGYLLDHGGDPVMPDSMGSTPLHDAAEEGHCAAVRMLLSKGVDVDPHGCRGTPLHLACSNDRDQVVRILLEHGADPNKVVGHVLPPLMMAYCGGSLRCMKLLIEAGADVNLIAPSGVILAQAVCDGSTEIVKFLLEVGADPNIPDEDGKIPIMYPAFNGHRELVEILFPKTRPVSSLPDWSVDGIIRSMKDLFFKPQDAAVVEKKIADAKSQGKEAFARGEYPAAVYFYTMVLENDLDATAFANRSLCWLRLREGAKALLDAQQCKMIRPRWSKAWYREGAALSLLKDYQGAVNAFTEALKLDPASLEIKKALREATDSLANVGRSGEQNP</sequence>
<evidence type="ECO:0000313" key="1">
    <source>
        <dbReference type="EMBL" id="ONM01854.1"/>
    </source>
</evidence>
<dbReference type="InterPro" id="IPR036770">
    <property type="entry name" value="Ankyrin_rpt-contain_sf"/>
</dbReference>
<dbReference type="Pfam" id="PF00023">
    <property type="entry name" value="Ank"/>
    <property type="match status" value="1"/>
</dbReference>
<dbReference type="PROSITE" id="PS50088">
    <property type="entry name" value="ANK_REPEAT"/>
    <property type="match status" value="5"/>
</dbReference>
<dbReference type="Pfam" id="PF12796">
    <property type="entry name" value="Ank_2"/>
    <property type="match status" value="3"/>
</dbReference>
<organism evidence="1">
    <name type="scientific">Zea mays</name>
    <name type="common">Maize</name>
    <dbReference type="NCBI Taxonomy" id="4577"/>
    <lineage>
        <taxon>Eukaryota</taxon>
        <taxon>Viridiplantae</taxon>
        <taxon>Streptophyta</taxon>
        <taxon>Embryophyta</taxon>
        <taxon>Tracheophyta</taxon>
        <taxon>Spermatophyta</taxon>
        <taxon>Magnoliopsida</taxon>
        <taxon>Liliopsida</taxon>
        <taxon>Poales</taxon>
        <taxon>Poaceae</taxon>
        <taxon>PACMAD clade</taxon>
        <taxon>Panicoideae</taxon>
        <taxon>Andropogonodae</taxon>
        <taxon>Andropogoneae</taxon>
        <taxon>Tripsacinae</taxon>
        <taxon>Zea</taxon>
    </lineage>
</organism>
<dbReference type="PROSITE" id="PS50005">
    <property type="entry name" value="TPR"/>
    <property type="match status" value="1"/>
</dbReference>
<dbReference type="InParanoid" id="A0A1D6KFG4"/>
<dbReference type="ExpressionAtlas" id="A0A1D6KFG4">
    <property type="expression patterns" value="baseline and differential"/>
</dbReference>
<dbReference type="Gene3D" id="1.25.40.20">
    <property type="entry name" value="Ankyrin repeat-containing domain"/>
    <property type="match status" value="3"/>
</dbReference>
<dbReference type="SUPFAM" id="SSF48452">
    <property type="entry name" value="TPR-like"/>
    <property type="match status" value="1"/>
</dbReference>
<dbReference type="InterPro" id="IPR011990">
    <property type="entry name" value="TPR-like_helical_dom_sf"/>
</dbReference>
<dbReference type="PROSITE" id="PS50293">
    <property type="entry name" value="TPR_REGION"/>
    <property type="match status" value="1"/>
</dbReference>
<dbReference type="SMART" id="SM00248">
    <property type="entry name" value="ANK"/>
    <property type="match status" value="7"/>
</dbReference>